<dbReference type="PANTHER" id="PTHR13256">
    <property type="entry name" value="N-ACETYLTRANSFERASE 9"/>
    <property type="match status" value="1"/>
</dbReference>
<dbReference type="GeneID" id="19172629"/>
<dbReference type="eggNOG" id="KOG4135">
    <property type="taxonomic scope" value="Eukaryota"/>
</dbReference>
<name>W9XPY4_9EURO</name>
<dbReference type="HOGENOM" id="CLU_073102_0_0_1"/>
<dbReference type="STRING" id="1182542.W9XPY4"/>
<dbReference type="InterPro" id="IPR016181">
    <property type="entry name" value="Acyl_CoA_acyltransferase"/>
</dbReference>
<comment type="similarity">
    <text evidence="1">Belongs to the acetyltransferase family. GNAT subfamily.</text>
</comment>
<evidence type="ECO:0000256" key="2">
    <source>
        <dbReference type="ARBA" id="ARBA00022679"/>
    </source>
</evidence>
<dbReference type="Gene3D" id="3.40.630.30">
    <property type="match status" value="1"/>
</dbReference>
<reference evidence="5 6" key="1">
    <citation type="submission" date="2013-03" db="EMBL/GenBank/DDBJ databases">
        <title>The Genome Sequence of Capronia epimyces CBS 606.96.</title>
        <authorList>
            <consortium name="The Broad Institute Genomics Platform"/>
            <person name="Cuomo C."/>
            <person name="de Hoog S."/>
            <person name="Gorbushina A."/>
            <person name="Walker B."/>
            <person name="Young S.K."/>
            <person name="Zeng Q."/>
            <person name="Gargeya S."/>
            <person name="Fitzgerald M."/>
            <person name="Haas B."/>
            <person name="Abouelleil A."/>
            <person name="Allen A.W."/>
            <person name="Alvarado L."/>
            <person name="Arachchi H.M."/>
            <person name="Berlin A.M."/>
            <person name="Chapman S.B."/>
            <person name="Gainer-Dewar J."/>
            <person name="Goldberg J."/>
            <person name="Griggs A."/>
            <person name="Gujja S."/>
            <person name="Hansen M."/>
            <person name="Howarth C."/>
            <person name="Imamovic A."/>
            <person name="Ireland A."/>
            <person name="Larimer J."/>
            <person name="McCowan C."/>
            <person name="Murphy C."/>
            <person name="Pearson M."/>
            <person name="Poon T.W."/>
            <person name="Priest M."/>
            <person name="Roberts A."/>
            <person name="Saif S."/>
            <person name="Shea T."/>
            <person name="Sisk P."/>
            <person name="Sykes S."/>
            <person name="Wortman J."/>
            <person name="Nusbaum C."/>
            <person name="Birren B."/>
        </authorList>
    </citation>
    <scope>NUCLEOTIDE SEQUENCE [LARGE SCALE GENOMIC DNA]</scope>
    <source>
        <strain evidence="5 6">CBS 606.96</strain>
    </source>
</reference>
<evidence type="ECO:0000313" key="6">
    <source>
        <dbReference type="Proteomes" id="UP000019478"/>
    </source>
</evidence>
<organism evidence="5 6">
    <name type="scientific">Capronia epimyces CBS 606.96</name>
    <dbReference type="NCBI Taxonomy" id="1182542"/>
    <lineage>
        <taxon>Eukaryota</taxon>
        <taxon>Fungi</taxon>
        <taxon>Dikarya</taxon>
        <taxon>Ascomycota</taxon>
        <taxon>Pezizomycotina</taxon>
        <taxon>Eurotiomycetes</taxon>
        <taxon>Chaetothyriomycetidae</taxon>
        <taxon>Chaetothyriales</taxon>
        <taxon>Herpotrichiellaceae</taxon>
        <taxon>Capronia</taxon>
    </lineage>
</organism>
<feature type="domain" description="N-acetyltransferase" evidence="4">
    <location>
        <begin position="14"/>
        <end position="200"/>
    </location>
</feature>
<dbReference type="InterPro" id="IPR000182">
    <property type="entry name" value="GNAT_dom"/>
</dbReference>
<evidence type="ECO:0000313" key="5">
    <source>
        <dbReference type="EMBL" id="EXJ79041.1"/>
    </source>
</evidence>
<dbReference type="Proteomes" id="UP000019478">
    <property type="component" value="Unassembled WGS sequence"/>
</dbReference>
<dbReference type="AlphaFoldDB" id="W9XPY4"/>
<keyword evidence="2" id="KW-0808">Transferase</keyword>
<evidence type="ECO:0000259" key="4">
    <source>
        <dbReference type="Pfam" id="PF13302"/>
    </source>
</evidence>
<keyword evidence="6" id="KW-1185">Reference proteome</keyword>
<comment type="caution">
    <text evidence="5">The sequence shown here is derived from an EMBL/GenBank/DDBJ whole genome shotgun (WGS) entry which is preliminary data.</text>
</comment>
<dbReference type="Pfam" id="PF13302">
    <property type="entry name" value="Acetyltransf_3"/>
    <property type="match status" value="1"/>
</dbReference>
<protein>
    <recommendedName>
        <fullName evidence="4">N-acetyltransferase domain-containing protein</fullName>
    </recommendedName>
</protein>
<dbReference type="RefSeq" id="XP_007736829.1">
    <property type="nucleotide sequence ID" value="XM_007738639.1"/>
</dbReference>
<dbReference type="EMBL" id="AMGY01000008">
    <property type="protein sequence ID" value="EXJ79041.1"/>
    <property type="molecule type" value="Genomic_DNA"/>
</dbReference>
<keyword evidence="3" id="KW-0012">Acyltransferase</keyword>
<gene>
    <name evidence="5" type="ORF">A1O3_08542</name>
</gene>
<dbReference type="PANTHER" id="PTHR13256:SF16">
    <property type="entry name" value="ALPHA_BETA-TUBULIN-N-ACETYLTRANSFERASE 9"/>
    <property type="match status" value="1"/>
</dbReference>
<dbReference type="SUPFAM" id="SSF55729">
    <property type="entry name" value="Acyl-CoA N-acyltransferases (Nat)"/>
    <property type="match status" value="1"/>
</dbReference>
<dbReference type="OrthoDB" id="5043642at2759"/>
<proteinExistence type="inferred from homology"/>
<evidence type="ECO:0000256" key="1">
    <source>
        <dbReference type="ARBA" id="ARBA00009342"/>
    </source>
</evidence>
<sequence length="255" mass="28459">MRINEHTAVSSAKVLLVPYSAHHVPKYHEWMKDPDIQEATASEPLTLDEEYAMQRSWRVDPDKLTFIICRSGGSQTTARDGRRDLDSMVGDVNLFISTTEDDAQNHQIVIGELEIMIAERTEQRKGYGRAALLTFLSYIIRHESSLLTEFHAGQPAAAAAAAPTSTPTPTLDLTRFTHFAVKIGGSNHRSIALFESLGFRKTSDVPSYFGEYELRLDRDRVTSVLDSCSSGDKTRLLEAYQEIDYVLPTGTTGME</sequence>
<evidence type="ECO:0000256" key="3">
    <source>
        <dbReference type="ARBA" id="ARBA00023315"/>
    </source>
</evidence>
<accession>W9XPY4</accession>
<dbReference type="InterPro" id="IPR039135">
    <property type="entry name" value="NAT9-like"/>
</dbReference>
<dbReference type="GO" id="GO:0008080">
    <property type="term" value="F:N-acetyltransferase activity"/>
    <property type="evidence" value="ECO:0007669"/>
    <property type="project" value="InterPro"/>
</dbReference>